<sequence length="432" mass="47388">MVVSDGKTTPSWPSDEELDFVRKKVAHLSQKNARQVNVVACPYRICPLGAHIDHQGGVVTAMTINCGVLLGFVPSENGEILLQSGQFEGELKFNSKDPQKPIENPEDINWKSYAHGAVYALQTGGYDLQKGIIGFISGVVGLDSSGLSSSAAVGIAYLLALEYANNIIIPPLDNIFLDKLIENNYLGLENGILDPSAILLSRYGYLTFMDCKTKQPFHSRFAEQNKSLQLNGEFGFKILLAFSGIRHNLPKKRGYNTRVAECKAAAHTLLLAEGYENSEALLCNVDPSTYEAHKGKLEENLAKRAEHYFSETKRVAKGREAWACGNLEDFGQLISESGRSSIDKYECGSKEMIQLYEILLKAPGVYGARFSGAGFRGCCLAIVAVNCADKAAEFVRTEYEKAQPELVSHIPHDKRVLVCEPGGSARIIFPEI</sequence>
<evidence type="ECO:0000259" key="9">
    <source>
        <dbReference type="Pfam" id="PF08544"/>
    </source>
</evidence>
<feature type="domain" description="GHMP kinase C-terminal" evidence="9">
    <location>
        <begin position="323"/>
        <end position="396"/>
    </location>
</feature>
<dbReference type="GO" id="GO:0016301">
    <property type="term" value="F:kinase activity"/>
    <property type="evidence" value="ECO:0007669"/>
    <property type="project" value="UniProtKB-KW"/>
</dbReference>
<dbReference type="InterPro" id="IPR020568">
    <property type="entry name" value="Ribosomal_Su5_D2-typ_SF"/>
</dbReference>
<dbReference type="GO" id="GO:0016773">
    <property type="term" value="F:phosphotransferase activity, alcohol group as acceptor"/>
    <property type="evidence" value="ECO:0007669"/>
    <property type="project" value="InterPro"/>
</dbReference>
<evidence type="ECO:0008006" key="12">
    <source>
        <dbReference type="Google" id="ProtNLM"/>
    </source>
</evidence>
<dbReference type="Gene3D" id="3.30.230.10">
    <property type="match status" value="1"/>
</dbReference>
<dbReference type="InterPro" id="IPR014721">
    <property type="entry name" value="Ribsml_uS5_D2-typ_fold_subgr"/>
</dbReference>
<dbReference type="AlphaFoldDB" id="A0A9Q0HU69"/>
<dbReference type="PIRSF" id="PIRSF000530">
    <property type="entry name" value="Galactokinase"/>
    <property type="match status" value="1"/>
</dbReference>
<keyword evidence="2" id="KW-0479">Metal-binding</keyword>
<keyword evidence="11" id="KW-1185">Reference proteome</keyword>
<keyword evidence="3" id="KW-0547">Nucleotide-binding</keyword>
<name>A0A9Q0HU69_9POAL</name>
<dbReference type="Gene3D" id="3.30.70.890">
    <property type="entry name" value="GHMP kinase, C-terminal domain"/>
    <property type="match status" value="1"/>
</dbReference>
<dbReference type="InterPro" id="IPR006204">
    <property type="entry name" value="GHMP_kinase_N_dom"/>
</dbReference>
<keyword evidence="6" id="KW-0460">Magnesium</keyword>
<organism evidence="10 11">
    <name type="scientific">Rhynchospora breviuscula</name>
    <dbReference type="NCBI Taxonomy" id="2022672"/>
    <lineage>
        <taxon>Eukaryota</taxon>
        <taxon>Viridiplantae</taxon>
        <taxon>Streptophyta</taxon>
        <taxon>Embryophyta</taxon>
        <taxon>Tracheophyta</taxon>
        <taxon>Spermatophyta</taxon>
        <taxon>Magnoliopsida</taxon>
        <taxon>Liliopsida</taxon>
        <taxon>Poales</taxon>
        <taxon>Cyperaceae</taxon>
        <taxon>Cyperoideae</taxon>
        <taxon>Rhynchosporeae</taxon>
        <taxon>Rhynchospora</taxon>
    </lineage>
</organism>
<dbReference type="PANTHER" id="PTHR10457:SF6">
    <property type="entry name" value="GALACTURONOKINASE"/>
    <property type="match status" value="1"/>
</dbReference>
<evidence type="ECO:0000256" key="5">
    <source>
        <dbReference type="ARBA" id="ARBA00022840"/>
    </source>
</evidence>
<dbReference type="InterPro" id="IPR036554">
    <property type="entry name" value="GHMP_kinase_C_sf"/>
</dbReference>
<keyword evidence="7" id="KW-0119">Carbohydrate metabolism</keyword>
<dbReference type="GO" id="GO:0006012">
    <property type="term" value="P:galactose metabolic process"/>
    <property type="evidence" value="ECO:0007669"/>
    <property type="project" value="TreeGrafter"/>
</dbReference>
<dbReference type="InterPro" id="IPR013750">
    <property type="entry name" value="GHMP_kinase_C_dom"/>
</dbReference>
<evidence type="ECO:0000259" key="8">
    <source>
        <dbReference type="Pfam" id="PF00288"/>
    </source>
</evidence>
<keyword evidence="4" id="KW-0418">Kinase</keyword>
<dbReference type="Proteomes" id="UP001151287">
    <property type="component" value="Unassembled WGS sequence"/>
</dbReference>
<dbReference type="GO" id="GO:0046872">
    <property type="term" value="F:metal ion binding"/>
    <property type="evidence" value="ECO:0007669"/>
    <property type="project" value="UniProtKB-KW"/>
</dbReference>
<feature type="domain" description="GHMP kinase N-terminal" evidence="8">
    <location>
        <begin position="143"/>
        <end position="201"/>
    </location>
</feature>
<dbReference type="PRINTS" id="PR00959">
    <property type="entry name" value="MEVGALKINASE"/>
</dbReference>
<keyword evidence="5" id="KW-0067">ATP-binding</keyword>
<accession>A0A9Q0HU69</accession>
<comment type="caution">
    <text evidence="10">The sequence shown here is derived from an EMBL/GenBank/DDBJ whole genome shotgun (WGS) entry which is preliminary data.</text>
</comment>
<dbReference type="SUPFAM" id="SSF55060">
    <property type="entry name" value="GHMP Kinase, C-terminal domain"/>
    <property type="match status" value="1"/>
</dbReference>
<gene>
    <name evidence="10" type="ORF">LUZ63_006537</name>
</gene>
<evidence type="ECO:0000256" key="2">
    <source>
        <dbReference type="ARBA" id="ARBA00022723"/>
    </source>
</evidence>
<dbReference type="InterPro" id="IPR006206">
    <property type="entry name" value="Mevalonate/galactokinase"/>
</dbReference>
<evidence type="ECO:0000313" key="11">
    <source>
        <dbReference type="Proteomes" id="UP001151287"/>
    </source>
</evidence>
<dbReference type="SUPFAM" id="SSF54211">
    <property type="entry name" value="Ribosomal protein S5 domain 2-like"/>
    <property type="match status" value="1"/>
</dbReference>
<evidence type="ECO:0000256" key="7">
    <source>
        <dbReference type="ARBA" id="ARBA00023277"/>
    </source>
</evidence>
<reference evidence="10" key="1">
    <citation type="journal article" date="2022" name="Cell">
        <title>Repeat-based holocentromeres influence genome architecture and karyotype evolution.</title>
        <authorList>
            <person name="Hofstatter P.G."/>
            <person name="Thangavel G."/>
            <person name="Lux T."/>
            <person name="Neumann P."/>
            <person name="Vondrak T."/>
            <person name="Novak P."/>
            <person name="Zhang M."/>
            <person name="Costa L."/>
            <person name="Castellani M."/>
            <person name="Scott A."/>
            <person name="Toegelov H."/>
            <person name="Fuchs J."/>
            <person name="Mata-Sucre Y."/>
            <person name="Dias Y."/>
            <person name="Vanzela A.L.L."/>
            <person name="Huettel B."/>
            <person name="Almeida C.C.S."/>
            <person name="Simkova H."/>
            <person name="Souza G."/>
            <person name="Pedrosa-Harand A."/>
            <person name="Macas J."/>
            <person name="Mayer K.F.X."/>
            <person name="Houben A."/>
            <person name="Marques A."/>
        </authorList>
    </citation>
    <scope>NUCLEOTIDE SEQUENCE</scope>
    <source>
        <strain evidence="10">RhyBre1mFocal</strain>
    </source>
</reference>
<evidence type="ECO:0000313" key="10">
    <source>
        <dbReference type="EMBL" id="KAJ1698025.1"/>
    </source>
</evidence>
<evidence type="ECO:0000256" key="4">
    <source>
        <dbReference type="ARBA" id="ARBA00022777"/>
    </source>
</evidence>
<dbReference type="GO" id="GO:0005524">
    <property type="term" value="F:ATP binding"/>
    <property type="evidence" value="ECO:0007669"/>
    <property type="project" value="UniProtKB-KW"/>
</dbReference>
<dbReference type="PANTHER" id="PTHR10457">
    <property type="entry name" value="MEVALONATE KINASE/GALACTOKINASE"/>
    <property type="match status" value="1"/>
</dbReference>
<keyword evidence="1" id="KW-0808">Transferase</keyword>
<dbReference type="EMBL" id="JAMQYH010000002">
    <property type="protein sequence ID" value="KAJ1698025.1"/>
    <property type="molecule type" value="Genomic_DNA"/>
</dbReference>
<dbReference type="Pfam" id="PF08544">
    <property type="entry name" value="GHMP_kinases_C"/>
    <property type="match status" value="1"/>
</dbReference>
<dbReference type="GO" id="GO:0005829">
    <property type="term" value="C:cytosol"/>
    <property type="evidence" value="ECO:0007669"/>
    <property type="project" value="TreeGrafter"/>
</dbReference>
<dbReference type="FunFam" id="3.30.70.890:FF:000001">
    <property type="entry name" value="Galactokinase"/>
    <property type="match status" value="1"/>
</dbReference>
<dbReference type="OrthoDB" id="275179at2759"/>
<evidence type="ECO:0000256" key="6">
    <source>
        <dbReference type="ARBA" id="ARBA00022842"/>
    </source>
</evidence>
<evidence type="ECO:0000256" key="1">
    <source>
        <dbReference type="ARBA" id="ARBA00022679"/>
    </source>
</evidence>
<proteinExistence type="predicted"/>
<dbReference type="Pfam" id="PF00288">
    <property type="entry name" value="GHMP_kinases_N"/>
    <property type="match status" value="1"/>
</dbReference>
<evidence type="ECO:0000256" key="3">
    <source>
        <dbReference type="ARBA" id="ARBA00022741"/>
    </source>
</evidence>
<protein>
    <recommendedName>
        <fullName evidence="12">Galactokinase</fullName>
    </recommendedName>
</protein>